<keyword evidence="8 11" id="KW-0520">NAD</keyword>
<comment type="subunit">
    <text evidence="9 11">Homodimer. Heterotetramer of two MnmE and two MnmG subunits.</text>
</comment>
<dbReference type="InterPro" id="IPR036188">
    <property type="entry name" value="FAD/NAD-bd_sf"/>
</dbReference>
<feature type="binding site" evidence="11">
    <location>
        <begin position="16"/>
        <end position="21"/>
    </location>
    <ligand>
        <name>FAD</name>
        <dbReference type="ChEBI" id="CHEBI:57692"/>
    </ligand>
</feature>
<dbReference type="Gene3D" id="1.10.150.570">
    <property type="entry name" value="GidA associated domain, C-terminal subdomain"/>
    <property type="match status" value="1"/>
</dbReference>
<dbReference type="NCBIfam" id="TIGR00136">
    <property type="entry name" value="mnmG_gidA"/>
    <property type="match status" value="1"/>
</dbReference>
<evidence type="ECO:0000313" key="13">
    <source>
        <dbReference type="EMBL" id="MDU0343255.1"/>
    </source>
</evidence>
<keyword evidence="11" id="KW-0963">Cytoplasm</keyword>
<evidence type="ECO:0000256" key="3">
    <source>
        <dbReference type="ARBA" id="ARBA00007653"/>
    </source>
</evidence>
<dbReference type="InterPro" id="IPR044920">
    <property type="entry name" value="MnmG_C_subdom_sf"/>
</dbReference>
<dbReference type="RefSeq" id="WP_316020992.1">
    <property type="nucleotide sequence ID" value="NZ_JAWDID010000063.1"/>
</dbReference>
<name>A0ABU3SEM8_9HYPH</name>
<dbReference type="HAMAP" id="MF_00129">
    <property type="entry name" value="MnmG_GidA"/>
    <property type="match status" value="1"/>
</dbReference>
<evidence type="ECO:0000256" key="7">
    <source>
        <dbReference type="ARBA" id="ARBA00022827"/>
    </source>
</evidence>
<dbReference type="InterPro" id="IPR026904">
    <property type="entry name" value="MnmG_C"/>
</dbReference>
<comment type="similarity">
    <text evidence="3 11">Belongs to the MnmG family.</text>
</comment>
<dbReference type="InterPro" id="IPR047001">
    <property type="entry name" value="MnmG_C_subdom"/>
</dbReference>
<evidence type="ECO:0000256" key="5">
    <source>
        <dbReference type="ARBA" id="ARBA00022630"/>
    </source>
</evidence>
<feature type="domain" description="tRNA uridine 5-carboxymethylaminomethyl modification enzyme C-terminal subdomain" evidence="12">
    <location>
        <begin position="544"/>
        <end position="615"/>
    </location>
</feature>
<evidence type="ECO:0000256" key="8">
    <source>
        <dbReference type="ARBA" id="ARBA00023027"/>
    </source>
</evidence>
<dbReference type="PANTHER" id="PTHR11806:SF0">
    <property type="entry name" value="PROTEIN MTO1 HOMOLOG, MITOCHONDRIAL"/>
    <property type="match status" value="1"/>
</dbReference>
<evidence type="ECO:0000256" key="2">
    <source>
        <dbReference type="ARBA" id="ARBA00003717"/>
    </source>
</evidence>
<dbReference type="SMART" id="SM01228">
    <property type="entry name" value="GIDA_assoc_3"/>
    <property type="match status" value="1"/>
</dbReference>
<evidence type="ECO:0000256" key="11">
    <source>
        <dbReference type="HAMAP-Rule" id="MF_00129"/>
    </source>
</evidence>
<dbReference type="InterPro" id="IPR049312">
    <property type="entry name" value="GIDA_C_N"/>
</dbReference>
<dbReference type="Pfam" id="PF13932">
    <property type="entry name" value="SAM_GIDA_C"/>
    <property type="match status" value="1"/>
</dbReference>
<comment type="caution">
    <text evidence="11">Lacks conserved residue(s) required for the propagation of feature annotation.</text>
</comment>
<keyword evidence="5 11" id="KW-0285">Flavoprotein</keyword>
<dbReference type="PANTHER" id="PTHR11806">
    <property type="entry name" value="GLUCOSE INHIBITED DIVISION PROTEIN A"/>
    <property type="match status" value="1"/>
</dbReference>
<evidence type="ECO:0000259" key="12">
    <source>
        <dbReference type="SMART" id="SM01228"/>
    </source>
</evidence>
<feature type="binding site" evidence="11">
    <location>
        <begin position="275"/>
        <end position="289"/>
    </location>
    <ligand>
        <name>NAD(+)</name>
        <dbReference type="ChEBI" id="CHEBI:57540"/>
    </ligand>
</feature>
<evidence type="ECO:0000256" key="10">
    <source>
        <dbReference type="ARBA" id="ARBA00031800"/>
    </source>
</evidence>
<protein>
    <recommendedName>
        <fullName evidence="4 11">tRNA uridine 5-carboxymethylaminomethyl modification enzyme MnmG</fullName>
    </recommendedName>
    <alternativeName>
        <fullName evidence="10 11">Glucose-inhibited division protein A</fullName>
    </alternativeName>
</protein>
<dbReference type="InterPro" id="IPR002218">
    <property type="entry name" value="MnmG-rel"/>
</dbReference>
<evidence type="ECO:0000256" key="1">
    <source>
        <dbReference type="ARBA" id="ARBA00001974"/>
    </source>
</evidence>
<dbReference type="InterPro" id="IPR004416">
    <property type="entry name" value="MnmG"/>
</dbReference>
<dbReference type="InterPro" id="IPR040131">
    <property type="entry name" value="MnmG_N"/>
</dbReference>
<comment type="function">
    <text evidence="2 11">NAD-binding protein involved in the addition of a carboxymethylaminomethyl (cmnm) group at the wobble position (U34) of certain tRNAs, forming tRNA-cmnm(5)s(2)U34.</text>
</comment>
<dbReference type="PROSITE" id="PS01281">
    <property type="entry name" value="GIDA_2"/>
    <property type="match status" value="1"/>
</dbReference>
<dbReference type="Pfam" id="PF21680">
    <property type="entry name" value="GIDA_C_1st"/>
    <property type="match status" value="1"/>
</dbReference>
<keyword evidence="7 11" id="KW-0274">FAD</keyword>
<keyword evidence="6 11" id="KW-0819">tRNA processing</keyword>
<evidence type="ECO:0000256" key="6">
    <source>
        <dbReference type="ARBA" id="ARBA00022694"/>
    </source>
</evidence>
<dbReference type="SUPFAM" id="SSF51905">
    <property type="entry name" value="FAD/NAD(P)-binding domain"/>
    <property type="match status" value="1"/>
</dbReference>
<dbReference type="InterPro" id="IPR020595">
    <property type="entry name" value="MnmG-rel_CS"/>
</dbReference>
<comment type="caution">
    <text evidence="13">The sequence shown here is derived from an EMBL/GenBank/DDBJ whole genome shotgun (WGS) entry which is preliminary data.</text>
</comment>
<accession>A0ABU3SEM8</accession>
<evidence type="ECO:0000313" key="14">
    <source>
        <dbReference type="Proteomes" id="UP001254257"/>
    </source>
</evidence>
<reference evidence="13 14" key="1">
    <citation type="submission" date="2023-09" db="EMBL/GenBank/DDBJ databases">
        <title>Whole genome shotgun sequencing (WGS) of Bosea sp. ZW T0_25, isolated from stored onions (Allium cepa).</title>
        <authorList>
            <person name="Stoll D.A."/>
            <person name="Huch M."/>
        </authorList>
    </citation>
    <scope>NUCLEOTIDE SEQUENCE [LARGE SCALE GENOMIC DNA]</scope>
    <source>
        <strain evidence="13 14">ZW T0_25</strain>
    </source>
</reference>
<comment type="cofactor">
    <cofactor evidence="1 11">
        <name>FAD</name>
        <dbReference type="ChEBI" id="CHEBI:57692"/>
    </cofactor>
</comment>
<dbReference type="Pfam" id="PF01134">
    <property type="entry name" value="GIDA"/>
    <property type="match status" value="1"/>
</dbReference>
<keyword evidence="14" id="KW-1185">Reference proteome</keyword>
<comment type="subcellular location">
    <subcellularLocation>
        <location evidence="11">Cytoplasm</location>
    </subcellularLocation>
</comment>
<dbReference type="Gene3D" id="3.50.50.60">
    <property type="entry name" value="FAD/NAD(P)-binding domain"/>
    <property type="match status" value="2"/>
</dbReference>
<dbReference type="PROSITE" id="PS01280">
    <property type="entry name" value="GIDA_1"/>
    <property type="match status" value="1"/>
</dbReference>
<gene>
    <name evidence="11 13" type="primary">mnmG</name>
    <name evidence="11" type="synonym">gidA</name>
    <name evidence="13" type="ORF">RKE40_25450</name>
</gene>
<proteinExistence type="inferred from homology"/>
<dbReference type="EMBL" id="JAWDID010000063">
    <property type="protein sequence ID" value="MDU0343255.1"/>
    <property type="molecule type" value="Genomic_DNA"/>
</dbReference>
<sequence>MSDSNGTTHYDVIVVGGGHAGAEAAAAAARLGARTALLTHKLATIGVMSCNPAIGGLGKGHLVREIDALDGIMARCADQGGIQFRMLNRRKGPAVRGPRAQADRKLYREAVQAALRACSGLDLIEGEAFDLDVHEGEVRGVLLADGRRFGCGTVVLTTGTFLRGLVHIGEKKIAAGRVDEAPSVGLSLTLERHNFPLGRLKTGTPPRLDGRTIDWAALDMQAGDDPPEPFSALTSAITTPQISCGITRTTLATHELIRANLHRAPMFSGQIEGRGPRYCPSIEDKVGRFGDRDGHQIFLEPEGLDDPTVYPNGISTSLPEDVQLGLLKTIPGLERTTMLRPGYAIEYDFVDPRALTAGLETRAIRGLFLAGQINGTTGYEEAAGQGLLAGLNAARRAGGSEPIVLDRAQSYIGVMIDDLVTRGVTEPYRMFTSRAEFRLSLRVDNADERLTGLGIALGLVGATRRDKFATRQEQIAKLTGQLKQRVLTPSEAAVAGLQVNRDGVKRSLFEILSYPGVEFGALASAWPDLAGYPEDVTMRVSADATYAVYLDRQSAEIDSYQRDQALRLPRDLDLAEISGLSNELRAKLEAAQPANLAQAGRIEGMTPAALTLLAAHARRRKSATVTEAAS</sequence>
<organism evidence="13 14">
    <name type="scientific">Bosea rubneri</name>
    <dbReference type="NCBI Taxonomy" id="3075434"/>
    <lineage>
        <taxon>Bacteria</taxon>
        <taxon>Pseudomonadati</taxon>
        <taxon>Pseudomonadota</taxon>
        <taxon>Alphaproteobacteria</taxon>
        <taxon>Hyphomicrobiales</taxon>
        <taxon>Boseaceae</taxon>
        <taxon>Bosea</taxon>
    </lineage>
</organism>
<evidence type="ECO:0000256" key="9">
    <source>
        <dbReference type="ARBA" id="ARBA00025948"/>
    </source>
</evidence>
<dbReference type="Proteomes" id="UP001254257">
    <property type="component" value="Unassembled WGS sequence"/>
</dbReference>
<dbReference type="Gene3D" id="1.10.10.1800">
    <property type="entry name" value="tRNA uridine 5-carboxymethylaminomethyl modification enzyme MnmG/GidA"/>
    <property type="match status" value="1"/>
</dbReference>
<evidence type="ECO:0000256" key="4">
    <source>
        <dbReference type="ARBA" id="ARBA00020461"/>
    </source>
</evidence>